<evidence type="ECO:0000259" key="1">
    <source>
        <dbReference type="Pfam" id="PF04432"/>
    </source>
</evidence>
<dbReference type="InterPro" id="IPR007525">
    <property type="entry name" value="FrhB_FdhB_C"/>
</dbReference>
<gene>
    <name evidence="2" type="ORF">CE91St16_21060</name>
</gene>
<organism evidence="2 3">
    <name type="scientific">Alistipes finegoldii</name>
    <dbReference type="NCBI Taxonomy" id="214856"/>
    <lineage>
        <taxon>Bacteria</taxon>
        <taxon>Pseudomonadati</taxon>
        <taxon>Bacteroidota</taxon>
        <taxon>Bacteroidia</taxon>
        <taxon>Bacteroidales</taxon>
        <taxon>Rikenellaceae</taxon>
        <taxon>Alistipes</taxon>
    </lineage>
</organism>
<proteinExistence type="predicted"/>
<comment type="caution">
    <text evidence="2">The sequence shown here is derived from an EMBL/GenBank/DDBJ whole genome shotgun (WGS) entry which is preliminary data.</text>
</comment>
<dbReference type="EMBL" id="BQOL01000001">
    <property type="protein sequence ID" value="GKI19198.1"/>
    <property type="molecule type" value="Genomic_DNA"/>
</dbReference>
<dbReference type="AlphaFoldDB" id="A0AA37KQV4"/>
<accession>A0AA37KQV4</accession>
<sequence length="186" mass="21444">MRSTSQITGINFRDKTTGWQYFSLRFSFRRETGSGLPETADVSRIHYKDPFFYCFLSHVTERYSCYACPAKELKSGSDITLGDFWGFRGTKDFPDDNNGISLLLINTDQGSKYITGTLRSEQSYEKVIKQNPMITASLIKDPRRDTFYKAVAKSSLHRQSKKLRLINKIKRYANRLADLALGNRIR</sequence>
<feature type="domain" description="Coenzyme F420 hydrogenase/dehydrogenase beta subunit C-terminal" evidence="1">
    <location>
        <begin position="47"/>
        <end position="120"/>
    </location>
</feature>
<dbReference type="Proteomes" id="UP001055105">
    <property type="component" value="Unassembled WGS sequence"/>
</dbReference>
<evidence type="ECO:0000313" key="3">
    <source>
        <dbReference type="Proteomes" id="UP001055105"/>
    </source>
</evidence>
<name>A0AA37KQV4_9BACT</name>
<protein>
    <recommendedName>
        <fullName evidence="1">Coenzyme F420 hydrogenase/dehydrogenase beta subunit C-terminal domain-containing protein</fullName>
    </recommendedName>
</protein>
<dbReference type="Pfam" id="PF04432">
    <property type="entry name" value="FrhB_FdhB_C"/>
    <property type="match status" value="1"/>
</dbReference>
<reference evidence="2" key="1">
    <citation type="submission" date="2022-01" db="EMBL/GenBank/DDBJ databases">
        <title>Novel bile acid biosynthetic pathways are enriched in the microbiome of centenarians.</title>
        <authorList>
            <person name="Sato Y."/>
            <person name="Atarashi K."/>
            <person name="Plichta R.D."/>
            <person name="Arai Y."/>
            <person name="Sasajima S."/>
            <person name="Kearney M.S."/>
            <person name="Suda W."/>
            <person name="Takeshita K."/>
            <person name="Sasaki T."/>
            <person name="Okamoto S."/>
            <person name="Skelly N.A."/>
            <person name="Okamura Y."/>
            <person name="Vlamakis H."/>
            <person name="Li Y."/>
            <person name="Tanoue T."/>
            <person name="Takei H."/>
            <person name="Nittono H."/>
            <person name="Narushima S."/>
            <person name="Irie J."/>
            <person name="Itoh H."/>
            <person name="Moriya K."/>
            <person name="Sugiura Y."/>
            <person name="Suematsu M."/>
            <person name="Moritoki N."/>
            <person name="Shibata S."/>
            <person name="Littman R.D."/>
            <person name="Fischbach A.M."/>
            <person name="Uwamino Y."/>
            <person name="Inoue T."/>
            <person name="Honda A."/>
            <person name="Hattori M."/>
            <person name="Murai T."/>
            <person name="Xavier J.R."/>
            <person name="Hirose N."/>
            <person name="Honda K."/>
        </authorList>
    </citation>
    <scope>NUCLEOTIDE SEQUENCE</scope>
    <source>
        <strain evidence="2">CE91-St16</strain>
    </source>
</reference>
<evidence type="ECO:0000313" key="2">
    <source>
        <dbReference type="EMBL" id="GKI19198.1"/>
    </source>
</evidence>